<dbReference type="PANTHER" id="PTHR46031:SF37">
    <property type="entry name" value="DRBM DOMAIN-CONTAINING PROTEIN"/>
    <property type="match status" value="1"/>
</dbReference>
<feature type="region of interest" description="Disordered" evidence="4">
    <location>
        <begin position="338"/>
        <end position="372"/>
    </location>
</feature>
<protein>
    <submittedName>
        <fullName evidence="7">Double-stranded RNA-binding protein 4-like</fullName>
    </submittedName>
</protein>
<dbReference type="Proteomes" id="UP000694853">
    <property type="component" value="Unplaced"/>
</dbReference>
<dbReference type="Pfam" id="PF00035">
    <property type="entry name" value="dsrm"/>
    <property type="match status" value="2"/>
</dbReference>
<sequence>MDSLDVNTMGSAIVSVKSPPSSPQTTLSISIPTPPASGPNLPEHLAYKKQLRAFALRSNMVAPMYQTIKEGPQHASNFRSTVWVGGMSFSSSATFSKQKRAENDAAGVALKELIEKFRDEDRPVVYENIFFSKLILNEYASKLKVEPPTFNTIKLEGSLPLFISTLVFKGTNYTGEAARNKREAEQLAARAAIVSILGDSSSGLLRDIVKSKSRILAEAKPNKSQHIDAHPVSAMENAGLPFVSQHHKDKEVSSLVAANNNETNIALHAPPPTVLSLFPESQMSEHIPSLEATVTELPNMNLHPGLERPVAHVSHPESQMPNHRLSVEATITEIPNLNFHPGLEQSIGNASGSKKKRKNKKKAKKRPQLESV</sequence>
<dbReference type="PANTHER" id="PTHR46031">
    <property type="match status" value="1"/>
</dbReference>
<proteinExistence type="predicted"/>
<name>A0A8B8K174_ABRPR</name>
<evidence type="ECO:0000256" key="1">
    <source>
        <dbReference type="ARBA" id="ARBA00022737"/>
    </source>
</evidence>
<evidence type="ECO:0000313" key="7">
    <source>
        <dbReference type="RefSeq" id="XP_027337527.1"/>
    </source>
</evidence>
<evidence type="ECO:0000259" key="5">
    <source>
        <dbReference type="PROSITE" id="PS50137"/>
    </source>
</evidence>
<dbReference type="SUPFAM" id="SSF54768">
    <property type="entry name" value="dsRNA-binding domain-like"/>
    <property type="match status" value="2"/>
</dbReference>
<dbReference type="AlphaFoldDB" id="A0A8B8K174"/>
<feature type="region of interest" description="Disordered" evidence="4">
    <location>
        <begin position="14"/>
        <end position="36"/>
    </location>
</feature>
<dbReference type="Gene3D" id="3.30.160.20">
    <property type="match status" value="2"/>
</dbReference>
<feature type="compositionally biased region" description="Basic residues" evidence="4">
    <location>
        <begin position="353"/>
        <end position="366"/>
    </location>
</feature>
<feature type="domain" description="DRBM" evidence="5">
    <location>
        <begin position="46"/>
        <end position="115"/>
    </location>
</feature>
<evidence type="ECO:0000313" key="6">
    <source>
        <dbReference type="Proteomes" id="UP000694853"/>
    </source>
</evidence>
<evidence type="ECO:0000256" key="4">
    <source>
        <dbReference type="SAM" id="MobiDB-lite"/>
    </source>
</evidence>
<dbReference type="PROSITE" id="PS50137">
    <property type="entry name" value="DS_RBD"/>
    <property type="match status" value="1"/>
</dbReference>
<reference evidence="6" key="1">
    <citation type="journal article" date="2019" name="Toxins">
        <title>Detection of Abrin-Like and Prepropulchellin-Like Toxin Genes and Transcripts Using Whole Genome Sequencing and Full-Length Transcript Sequencing of Abrus precatorius.</title>
        <authorList>
            <person name="Hovde B.T."/>
            <person name="Daligault H.E."/>
            <person name="Hanschen E.R."/>
            <person name="Kunde Y.A."/>
            <person name="Johnson M.B."/>
            <person name="Starkenburg S.R."/>
            <person name="Johnson S.L."/>
        </authorList>
    </citation>
    <scope>NUCLEOTIDE SEQUENCE [LARGE SCALE GENOMIC DNA]</scope>
</reference>
<evidence type="ECO:0000256" key="3">
    <source>
        <dbReference type="PROSITE-ProRule" id="PRU00266"/>
    </source>
</evidence>
<keyword evidence="1" id="KW-0677">Repeat</keyword>
<accession>A0A8B8K174</accession>
<reference evidence="7" key="2">
    <citation type="submission" date="2025-08" db="UniProtKB">
        <authorList>
            <consortium name="RefSeq"/>
        </authorList>
    </citation>
    <scope>IDENTIFICATION</scope>
    <source>
        <tissue evidence="7">Young leaves</tissue>
    </source>
</reference>
<gene>
    <name evidence="7" type="primary">LOC113851259</name>
</gene>
<keyword evidence="6" id="KW-1185">Reference proteome</keyword>
<evidence type="ECO:0000256" key="2">
    <source>
        <dbReference type="ARBA" id="ARBA00022884"/>
    </source>
</evidence>
<dbReference type="InterPro" id="IPR014720">
    <property type="entry name" value="dsRBD_dom"/>
</dbReference>
<organism evidence="6 7">
    <name type="scientific">Abrus precatorius</name>
    <name type="common">Indian licorice</name>
    <name type="synonym">Glycine abrus</name>
    <dbReference type="NCBI Taxonomy" id="3816"/>
    <lineage>
        <taxon>Eukaryota</taxon>
        <taxon>Viridiplantae</taxon>
        <taxon>Streptophyta</taxon>
        <taxon>Embryophyta</taxon>
        <taxon>Tracheophyta</taxon>
        <taxon>Spermatophyta</taxon>
        <taxon>Magnoliopsida</taxon>
        <taxon>eudicotyledons</taxon>
        <taxon>Gunneridae</taxon>
        <taxon>Pentapetalae</taxon>
        <taxon>rosids</taxon>
        <taxon>fabids</taxon>
        <taxon>Fabales</taxon>
        <taxon>Fabaceae</taxon>
        <taxon>Papilionoideae</taxon>
        <taxon>50 kb inversion clade</taxon>
        <taxon>NPAAA clade</taxon>
        <taxon>indigoferoid/millettioid clade</taxon>
        <taxon>Abreae</taxon>
        <taxon>Abrus</taxon>
    </lineage>
</organism>
<dbReference type="KEGG" id="aprc:113851259"/>
<dbReference type="GO" id="GO:0003723">
    <property type="term" value="F:RNA binding"/>
    <property type="evidence" value="ECO:0007669"/>
    <property type="project" value="UniProtKB-UniRule"/>
</dbReference>
<dbReference type="OrthoDB" id="5988181at2759"/>
<keyword evidence="2 3" id="KW-0694">RNA-binding</keyword>
<dbReference type="SMART" id="SM00358">
    <property type="entry name" value="DSRM"/>
    <property type="match status" value="2"/>
</dbReference>
<dbReference type="GeneID" id="113851259"/>
<dbReference type="RefSeq" id="XP_027337527.1">
    <property type="nucleotide sequence ID" value="XM_027481726.1"/>
</dbReference>